<gene>
    <name evidence="2" type="ORF">MCOR_7585</name>
</gene>
<evidence type="ECO:0008006" key="4">
    <source>
        <dbReference type="Google" id="ProtNLM"/>
    </source>
</evidence>
<feature type="region of interest" description="Disordered" evidence="1">
    <location>
        <begin position="154"/>
        <end position="173"/>
    </location>
</feature>
<sequence length="267" mass="30323">MLVDNITAIGSLDVDKFQRALPMYRNSIDPETKASPALILFGRPIRDAIPILMGRYSPHETWTELMSHREMALAKRHSREHERWNEHTHHLPPLQVGDHVYIQNLYVIRVDGTGRVTIRNRQHLRKFTPFQTNQTQGTLIAPTTVQHQEVILNSPTTSKTTQPQVPKIPLSLSPSRILSQPAALNETPTTVPTQKPATQTIQQPPQIDLDQSYHHTPEPDVPAITRIPRALSRLQPHNKAGEKELLAPRRPSRQYITEHNIDDSGTD</sequence>
<dbReference type="AlphaFoldDB" id="A0A6J8AHN4"/>
<evidence type="ECO:0000313" key="2">
    <source>
        <dbReference type="EMBL" id="CAC5367819.1"/>
    </source>
</evidence>
<dbReference type="EMBL" id="CACVKT020001388">
    <property type="protein sequence ID" value="CAC5367819.1"/>
    <property type="molecule type" value="Genomic_DNA"/>
</dbReference>
<accession>A0A6J8AHN4</accession>
<feature type="compositionally biased region" description="Polar residues" evidence="1">
    <location>
        <begin position="154"/>
        <end position="164"/>
    </location>
</feature>
<organism evidence="2 3">
    <name type="scientific">Mytilus coruscus</name>
    <name type="common">Sea mussel</name>
    <dbReference type="NCBI Taxonomy" id="42192"/>
    <lineage>
        <taxon>Eukaryota</taxon>
        <taxon>Metazoa</taxon>
        <taxon>Spiralia</taxon>
        <taxon>Lophotrochozoa</taxon>
        <taxon>Mollusca</taxon>
        <taxon>Bivalvia</taxon>
        <taxon>Autobranchia</taxon>
        <taxon>Pteriomorphia</taxon>
        <taxon>Mytilida</taxon>
        <taxon>Mytiloidea</taxon>
        <taxon>Mytilidae</taxon>
        <taxon>Mytilinae</taxon>
        <taxon>Mytilus</taxon>
    </lineage>
</organism>
<evidence type="ECO:0000313" key="3">
    <source>
        <dbReference type="Proteomes" id="UP000507470"/>
    </source>
</evidence>
<proteinExistence type="predicted"/>
<evidence type="ECO:0000256" key="1">
    <source>
        <dbReference type="SAM" id="MobiDB-lite"/>
    </source>
</evidence>
<name>A0A6J8AHN4_MYTCO</name>
<feature type="region of interest" description="Disordered" evidence="1">
    <location>
        <begin position="227"/>
        <end position="267"/>
    </location>
</feature>
<keyword evidence="3" id="KW-1185">Reference proteome</keyword>
<dbReference type="Proteomes" id="UP000507470">
    <property type="component" value="Unassembled WGS sequence"/>
</dbReference>
<reference evidence="2 3" key="1">
    <citation type="submission" date="2020-06" db="EMBL/GenBank/DDBJ databases">
        <authorList>
            <person name="Li R."/>
            <person name="Bekaert M."/>
        </authorList>
    </citation>
    <scope>NUCLEOTIDE SEQUENCE [LARGE SCALE GENOMIC DNA]</scope>
    <source>
        <strain evidence="3">wild</strain>
    </source>
</reference>
<dbReference type="OrthoDB" id="6129420at2759"/>
<protein>
    <recommendedName>
        <fullName evidence="4">Integrase catalytic domain-containing protein</fullName>
    </recommendedName>
</protein>